<dbReference type="EMBL" id="ARZX01000019">
    <property type="protein sequence ID" value="EWH12664.1"/>
    <property type="molecule type" value="Genomic_DNA"/>
</dbReference>
<dbReference type="Proteomes" id="UP000019275">
    <property type="component" value="Unassembled WGS sequence"/>
</dbReference>
<proteinExistence type="predicted"/>
<evidence type="ECO:0000313" key="3">
    <source>
        <dbReference type="Proteomes" id="UP000019275"/>
    </source>
</evidence>
<dbReference type="RefSeq" id="WP_013622641.1">
    <property type="nucleotide sequence ID" value="NZ_ARZX01000019.1"/>
</dbReference>
<protein>
    <recommendedName>
        <fullName evidence="4">DUF3592 domain-containing protein</fullName>
    </recommendedName>
</protein>
<organism evidence="2 3">
    <name type="scientific">Cellulophaga geojensis KL-A</name>
    <dbReference type="NCBI Taxonomy" id="1328323"/>
    <lineage>
        <taxon>Bacteria</taxon>
        <taxon>Pseudomonadati</taxon>
        <taxon>Bacteroidota</taxon>
        <taxon>Flavobacteriia</taxon>
        <taxon>Flavobacteriales</taxon>
        <taxon>Flavobacteriaceae</taxon>
        <taxon>Cellulophaga</taxon>
    </lineage>
</organism>
<feature type="transmembrane region" description="Helical" evidence="1">
    <location>
        <begin position="159"/>
        <end position="181"/>
    </location>
</feature>
<keyword evidence="3" id="KW-1185">Reference proteome</keyword>
<evidence type="ECO:0000256" key="1">
    <source>
        <dbReference type="SAM" id="Phobius"/>
    </source>
</evidence>
<keyword evidence="1" id="KW-0812">Transmembrane</keyword>
<reference evidence="2 3" key="1">
    <citation type="journal article" date="2014" name="Genome Announc.">
        <title>Draft Genome Sequence of the Carrageenan-Degrading Bacterium Cellulophaga sp. Strain KL-A, Isolated from Decaying Marine Algae.</title>
        <authorList>
            <person name="Shan D."/>
            <person name="Ying J."/>
            <person name="Li X."/>
            <person name="Gao Z."/>
            <person name="Wei G."/>
            <person name="Shao Z."/>
        </authorList>
    </citation>
    <scope>NUCLEOTIDE SEQUENCE [LARGE SCALE GENOMIC DNA]</scope>
    <source>
        <strain evidence="2 3">KL-A</strain>
    </source>
</reference>
<accession>A0ABN0RLA1</accession>
<gene>
    <name evidence="2" type="ORF">KLA_13654</name>
</gene>
<name>A0ABN0RLA1_9FLAO</name>
<comment type="caution">
    <text evidence="2">The sequence shown here is derived from an EMBL/GenBank/DDBJ whole genome shotgun (WGS) entry which is preliminary data.</text>
</comment>
<feature type="transmembrane region" description="Helical" evidence="1">
    <location>
        <begin position="6"/>
        <end position="25"/>
    </location>
</feature>
<feature type="transmembrane region" description="Helical" evidence="1">
    <location>
        <begin position="118"/>
        <end position="139"/>
    </location>
</feature>
<evidence type="ECO:0000313" key="2">
    <source>
        <dbReference type="EMBL" id="EWH12664.1"/>
    </source>
</evidence>
<keyword evidence="1" id="KW-1133">Transmembrane helix</keyword>
<evidence type="ECO:0008006" key="4">
    <source>
        <dbReference type="Google" id="ProtNLM"/>
    </source>
</evidence>
<keyword evidence="1" id="KW-0472">Membrane</keyword>
<sequence>MAIIASTIFLVIGLLLILGFLYILFRNGRIKRNGILTNAKVVSISFEKGSENEEGFSGIIKVPVYSFEYFKNEKIKSCRIKGRSNSKVKIGDITPVYYHPKNPSKDYFLPKKDFFVKYMYLLIGFIFFSIGISKGYNFYSNYFNVLGIPDVTKENFLKVILLVFIGFVLWSLLINIVNTFIYNKKNKGIKINSQKFYKKAV</sequence>